<dbReference type="RefSeq" id="WP_338005178.1">
    <property type="nucleotide sequence ID" value="NZ_JAOPKA010000014.1"/>
</dbReference>
<dbReference type="InterPro" id="IPR011009">
    <property type="entry name" value="Kinase-like_dom_sf"/>
</dbReference>
<gene>
    <name evidence="2" type="ORF">OB960_18405</name>
</gene>
<dbReference type="Proteomes" id="UP001321018">
    <property type="component" value="Unassembled WGS sequence"/>
</dbReference>
<proteinExistence type="predicted"/>
<dbReference type="InterPro" id="IPR002575">
    <property type="entry name" value="Aminoglycoside_PTrfase"/>
</dbReference>
<reference evidence="2" key="1">
    <citation type="submission" date="2022-09" db="EMBL/GenBank/DDBJ databases">
        <title>Enrichment on poylsaccharides allowed isolation of novel metabolic and taxonomic groups of Haloarchaea.</title>
        <authorList>
            <person name="Sorokin D.Y."/>
            <person name="Elcheninov A.G."/>
            <person name="Khizhniak T.V."/>
            <person name="Kolganova T.V."/>
            <person name="Kublanov I.V."/>
        </authorList>
    </citation>
    <scope>NUCLEOTIDE SEQUENCE</scope>
    <source>
        <strain evidence="2">AArc-xg1-1</strain>
    </source>
</reference>
<evidence type="ECO:0000313" key="3">
    <source>
        <dbReference type="Proteomes" id="UP001321018"/>
    </source>
</evidence>
<evidence type="ECO:0000259" key="1">
    <source>
        <dbReference type="Pfam" id="PF01636"/>
    </source>
</evidence>
<dbReference type="AlphaFoldDB" id="A0AAP3E351"/>
<protein>
    <submittedName>
        <fullName evidence="2">Aminoglycoside phosphotransferase family protein</fullName>
    </submittedName>
</protein>
<comment type="caution">
    <text evidence="2">The sequence shown here is derived from an EMBL/GenBank/DDBJ whole genome shotgun (WGS) entry which is preliminary data.</text>
</comment>
<feature type="domain" description="Aminoglycoside phosphotransferase" evidence="1">
    <location>
        <begin position="43"/>
        <end position="272"/>
    </location>
</feature>
<dbReference type="Gene3D" id="3.90.1200.10">
    <property type="match status" value="1"/>
</dbReference>
<accession>A0AAP3E351</accession>
<dbReference type="PANTHER" id="PTHR21310:SF15">
    <property type="entry name" value="AMINOGLYCOSIDE PHOSPHOTRANSFERASE DOMAIN-CONTAINING PROTEIN"/>
    <property type="match status" value="1"/>
</dbReference>
<evidence type="ECO:0000313" key="2">
    <source>
        <dbReference type="EMBL" id="MCU4743361.1"/>
    </source>
</evidence>
<dbReference type="EMBL" id="JAOPKA010000014">
    <property type="protein sequence ID" value="MCU4743361.1"/>
    <property type="molecule type" value="Genomic_DNA"/>
</dbReference>
<dbReference type="PANTHER" id="PTHR21310">
    <property type="entry name" value="AMINOGLYCOSIDE PHOSPHOTRANSFERASE-RELATED-RELATED"/>
    <property type="match status" value="1"/>
</dbReference>
<dbReference type="InterPro" id="IPR051678">
    <property type="entry name" value="AGP_Transferase"/>
</dbReference>
<organism evidence="2 3">
    <name type="scientific">Natronoglomus mannanivorans</name>
    <dbReference type="NCBI Taxonomy" id="2979990"/>
    <lineage>
        <taxon>Archaea</taxon>
        <taxon>Methanobacteriati</taxon>
        <taxon>Methanobacteriota</taxon>
        <taxon>Stenosarchaea group</taxon>
        <taxon>Halobacteria</taxon>
        <taxon>Halobacteriales</taxon>
        <taxon>Natrialbaceae</taxon>
        <taxon>Natronoglomus</taxon>
    </lineage>
</organism>
<dbReference type="SUPFAM" id="SSF56112">
    <property type="entry name" value="Protein kinase-like (PK-like)"/>
    <property type="match status" value="1"/>
</dbReference>
<name>A0AAP3E351_9EURY</name>
<sequence length="346" mass="39047">MTPIEPPEETNSFSVDDLKHIFERCNLDLVRYERIDEGVNTLFTVETGPDSQLVVVKAFTCSGAPGDVTTEVLLYRQMAAHTSIPVPTVIATNPSPVRCSPWAVLQKVPGENLDADTDRLPLEVLNRLYYEAGAYLGELHATFEFDSFGNVAAEGDALISDGSSSTWADMFNAILAPRLAGISSGRFSAFRPGVEQFLERTRYVLDDVDLPVLVHDDYRLGNMLVDPFVPSAPITAILDWESAFVGHHEYDLAIAEYMMIEQQFDDPRDESLRNRLRTRLYDGYSDRYSLTEDARAETRRHVYRVARILQHMCAFPVVWDGHSRARRAQEAEVLERHLQNALDAVY</sequence>
<dbReference type="Pfam" id="PF01636">
    <property type="entry name" value="APH"/>
    <property type="match status" value="1"/>
</dbReference>